<sequence length="456" mass="48975">MTTTFGTSDILSAPPRLHVRSRFVDDVDPGPGFPFESGLPTTVEQTLELLPTDGFSCWVRDTSGLIGFGRTLRIRARGPKRFAELSDAWKAITEAAEVEDEVDLLGSGLMCFATVAYSGESAVDSIIHVPEFVLGRRGGRVWLTSISTAEVPPLPPILHAEPLQRVQTARAEAGELDPEKWSRLVEQVADMLTPIDTSAEVDAFSDDPTLRKIVLARDEVVTTDEDIDVRAVLGALNRSYPSCWTFDIAGLIGSTPELLIGVEDNKVTSRVLAGTYRVEKNPMDEMPAARKLLSAHKDSTEHAFAIASLQRSLGSVAEDVTVDERPHLLPLANVIHSASDAQATLADDSGLNALDVAAAVHPTAAVGGYPQASAVAHVDELEPLDRGRYSGPVGWMDGRGNGQFGIALRCGQLEDRNRIRLFAGAGIMPDSDPATEVAETNAKLAPMRRALGLDRG</sequence>
<keyword evidence="8" id="KW-1185">Reference proteome</keyword>
<dbReference type="OrthoDB" id="9806579at2"/>
<dbReference type="AlphaFoldDB" id="A0A0B9AXT1"/>
<feature type="domain" description="Chorismate-utilising enzyme C-terminal" evidence="6">
    <location>
        <begin position="210"/>
        <end position="443"/>
    </location>
</feature>
<dbReference type="PANTHER" id="PTHR42839:SF2">
    <property type="entry name" value="ISOCHORISMATE SYNTHASE ENTC"/>
    <property type="match status" value="1"/>
</dbReference>
<evidence type="ECO:0000313" key="7">
    <source>
        <dbReference type="EMBL" id="KHS54163.1"/>
    </source>
</evidence>
<reference evidence="7 8" key="1">
    <citation type="submission" date="2014-11" db="EMBL/GenBank/DDBJ databases">
        <title>Draft Genome Sequence of Brevibacterium linens AE038-8.</title>
        <authorList>
            <person name="Maizel D."/>
            <person name="Utturkar S.M."/>
            <person name="Brown S.D."/>
            <person name="Ferrero M."/>
            <person name="Rosen B.P."/>
        </authorList>
    </citation>
    <scope>NUCLEOTIDE SEQUENCE [LARGE SCALE GENOMIC DNA]</scope>
    <source>
        <strain evidence="7 8">AE038-8</strain>
    </source>
</reference>
<dbReference type="NCBIfam" id="TIGR00543">
    <property type="entry name" value="isochor_syn"/>
    <property type="match status" value="1"/>
</dbReference>
<dbReference type="EC" id="5.4.4.2" evidence="3"/>
<gene>
    <name evidence="7" type="ORF">AE0388_0370</name>
</gene>
<name>A0A0B9AXT1_BRELN</name>
<dbReference type="PANTHER" id="PTHR42839">
    <property type="entry name" value="ISOCHORISMATE SYNTHASE ENTC"/>
    <property type="match status" value="1"/>
</dbReference>
<keyword evidence="4 7" id="KW-0413">Isomerase</keyword>
<evidence type="ECO:0000313" key="8">
    <source>
        <dbReference type="Proteomes" id="UP000031488"/>
    </source>
</evidence>
<dbReference type="Pfam" id="PF00425">
    <property type="entry name" value="Chorismate_bind"/>
    <property type="match status" value="1"/>
</dbReference>
<dbReference type="STRING" id="1703.BLSMQ_1074"/>
<dbReference type="Proteomes" id="UP000031488">
    <property type="component" value="Unassembled WGS sequence"/>
</dbReference>
<proteinExistence type="inferred from homology"/>
<comment type="caution">
    <text evidence="7">The sequence shown here is derived from an EMBL/GenBank/DDBJ whole genome shotgun (WGS) entry which is preliminary data.</text>
</comment>
<comment type="catalytic activity">
    <reaction evidence="1">
        <text>chorismate = isochorismate</text>
        <dbReference type="Rhea" id="RHEA:18985"/>
        <dbReference type="ChEBI" id="CHEBI:29748"/>
        <dbReference type="ChEBI" id="CHEBI:29780"/>
        <dbReference type="EC" id="5.4.4.2"/>
    </reaction>
</comment>
<organism evidence="7 8">
    <name type="scientific">Brevibacterium linens</name>
    <dbReference type="NCBI Taxonomy" id="1703"/>
    <lineage>
        <taxon>Bacteria</taxon>
        <taxon>Bacillati</taxon>
        <taxon>Actinomycetota</taxon>
        <taxon>Actinomycetes</taxon>
        <taxon>Micrococcales</taxon>
        <taxon>Brevibacteriaceae</taxon>
        <taxon>Brevibacterium</taxon>
    </lineage>
</organism>
<dbReference type="InterPro" id="IPR015890">
    <property type="entry name" value="Chorismate_C"/>
</dbReference>
<evidence type="ECO:0000256" key="4">
    <source>
        <dbReference type="ARBA" id="ARBA00023235"/>
    </source>
</evidence>
<dbReference type="RefSeq" id="WP_039206551.1">
    <property type="nucleotide sequence ID" value="NZ_CP186330.1"/>
</dbReference>
<dbReference type="EMBL" id="JTJZ01000011">
    <property type="protein sequence ID" value="KHS54163.1"/>
    <property type="molecule type" value="Genomic_DNA"/>
</dbReference>
<comment type="similarity">
    <text evidence="2">Belongs to the isochorismate synthase family.</text>
</comment>
<dbReference type="InterPro" id="IPR005801">
    <property type="entry name" value="ADC_synthase"/>
</dbReference>
<dbReference type="GO" id="GO:0008909">
    <property type="term" value="F:isochorismate synthase activity"/>
    <property type="evidence" value="ECO:0007669"/>
    <property type="project" value="UniProtKB-EC"/>
</dbReference>
<evidence type="ECO:0000256" key="2">
    <source>
        <dbReference type="ARBA" id="ARBA00005297"/>
    </source>
</evidence>
<evidence type="ECO:0000259" key="6">
    <source>
        <dbReference type="Pfam" id="PF00425"/>
    </source>
</evidence>
<dbReference type="SUPFAM" id="SSF56322">
    <property type="entry name" value="ADC synthase"/>
    <property type="match status" value="1"/>
</dbReference>
<evidence type="ECO:0000256" key="3">
    <source>
        <dbReference type="ARBA" id="ARBA00012824"/>
    </source>
</evidence>
<evidence type="ECO:0000256" key="1">
    <source>
        <dbReference type="ARBA" id="ARBA00000799"/>
    </source>
</evidence>
<protein>
    <recommendedName>
        <fullName evidence="3">isochorismate synthase</fullName>
        <ecNumber evidence="3">5.4.4.2</ecNumber>
    </recommendedName>
    <alternativeName>
        <fullName evidence="5">Isochorismate mutase</fullName>
    </alternativeName>
</protein>
<evidence type="ECO:0000256" key="5">
    <source>
        <dbReference type="ARBA" id="ARBA00041564"/>
    </source>
</evidence>
<dbReference type="InterPro" id="IPR004561">
    <property type="entry name" value="IsoChor_synthase"/>
</dbReference>
<dbReference type="Gene3D" id="3.60.120.10">
    <property type="entry name" value="Anthranilate synthase"/>
    <property type="match status" value="1"/>
</dbReference>
<dbReference type="PATRIC" id="fig|1703.6.peg.254"/>
<accession>A0A0B9AXT1</accession>